<gene>
    <name evidence="3" type="ORF">C2S53_010576</name>
</gene>
<feature type="region of interest" description="Disordered" evidence="2">
    <location>
        <begin position="106"/>
        <end position="141"/>
    </location>
</feature>
<sequence length="188" mass="20358">MEGSYGGGGCGKKAAETEDLEEEEVWAMINAREGSNSRNFEHGFSSSSFAWRANAASRSIPRGGGGGRQEPSSPRRAGRHRSSAPVEIPDWSKILRKKSKKDLWDDACDAQNDHGSEVGAVKIDDDGGGGGGGEEEGEMAPPHEYLARRLERTRIASHSMCEGVGRTLKGRDLRKIRNSILTKTGFIE</sequence>
<comment type="caution">
    <text evidence="3">The sequence shown here is derived from an EMBL/GenBank/DDBJ whole genome shotgun (WGS) entry which is preliminary data.</text>
</comment>
<feature type="region of interest" description="Disordered" evidence="2">
    <location>
        <begin position="55"/>
        <end position="92"/>
    </location>
</feature>
<dbReference type="PANTHER" id="PTHR33083">
    <property type="entry name" value="EXPRESSED PROTEIN"/>
    <property type="match status" value="1"/>
</dbReference>
<evidence type="ECO:0000256" key="1">
    <source>
        <dbReference type="ARBA" id="ARBA00034773"/>
    </source>
</evidence>
<reference evidence="3 4" key="1">
    <citation type="journal article" date="2021" name="Nat. Commun.">
        <title>Incipient diploidization of the medicinal plant Perilla within 10,000 years.</title>
        <authorList>
            <person name="Zhang Y."/>
            <person name="Shen Q."/>
            <person name="Leng L."/>
            <person name="Zhang D."/>
            <person name="Chen S."/>
            <person name="Shi Y."/>
            <person name="Ning Z."/>
            <person name="Chen S."/>
        </authorList>
    </citation>
    <scope>NUCLEOTIDE SEQUENCE [LARGE SCALE GENOMIC DNA]</scope>
    <source>
        <strain evidence="4">cv. PC099</strain>
    </source>
</reference>
<dbReference type="InterPro" id="IPR007608">
    <property type="entry name" value="Senescence_reg_S40"/>
</dbReference>
<protein>
    <recommendedName>
        <fullName evidence="5">Senescence regulator</fullName>
    </recommendedName>
</protein>
<dbReference type="Pfam" id="PF04520">
    <property type="entry name" value="Senescence_reg"/>
    <property type="match status" value="1"/>
</dbReference>
<evidence type="ECO:0000313" key="4">
    <source>
        <dbReference type="Proteomes" id="UP001190926"/>
    </source>
</evidence>
<dbReference type="AlphaFoldDB" id="A0AAD4JD36"/>
<dbReference type="GO" id="GO:0010150">
    <property type="term" value="P:leaf senescence"/>
    <property type="evidence" value="ECO:0007669"/>
    <property type="project" value="UniProtKB-ARBA"/>
</dbReference>
<keyword evidence="4" id="KW-1185">Reference proteome</keyword>
<organism evidence="3 4">
    <name type="scientific">Perilla frutescens var. hirtella</name>
    <name type="common">Perilla citriodora</name>
    <name type="synonym">Perilla setoyensis</name>
    <dbReference type="NCBI Taxonomy" id="608512"/>
    <lineage>
        <taxon>Eukaryota</taxon>
        <taxon>Viridiplantae</taxon>
        <taxon>Streptophyta</taxon>
        <taxon>Embryophyta</taxon>
        <taxon>Tracheophyta</taxon>
        <taxon>Spermatophyta</taxon>
        <taxon>Magnoliopsida</taxon>
        <taxon>eudicotyledons</taxon>
        <taxon>Gunneridae</taxon>
        <taxon>Pentapetalae</taxon>
        <taxon>asterids</taxon>
        <taxon>lamiids</taxon>
        <taxon>Lamiales</taxon>
        <taxon>Lamiaceae</taxon>
        <taxon>Nepetoideae</taxon>
        <taxon>Elsholtzieae</taxon>
        <taxon>Perilla</taxon>
    </lineage>
</organism>
<feature type="compositionally biased region" description="Gly residues" evidence="2">
    <location>
        <begin position="1"/>
        <end position="11"/>
    </location>
</feature>
<evidence type="ECO:0008006" key="5">
    <source>
        <dbReference type="Google" id="ProtNLM"/>
    </source>
</evidence>
<comment type="similarity">
    <text evidence="1">Belongs to the senescence regulator S40 family.</text>
</comment>
<dbReference type="EMBL" id="SDAM02000087">
    <property type="protein sequence ID" value="KAH6831601.1"/>
    <property type="molecule type" value="Genomic_DNA"/>
</dbReference>
<dbReference type="PANTHER" id="PTHR33083:SF103">
    <property type="entry name" value="SENESCENCE REGULATOR"/>
    <property type="match status" value="1"/>
</dbReference>
<feature type="region of interest" description="Disordered" evidence="2">
    <location>
        <begin position="1"/>
        <end position="20"/>
    </location>
</feature>
<name>A0AAD4JD36_PERFH</name>
<evidence type="ECO:0000313" key="3">
    <source>
        <dbReference type="EMBL" id="KAH6831601.1"/>
    </source>
</evidence>
<accession>A0AAD4JD36</accession>
<proteinExistence type="inferred from homology"/>
<evidence type="ECO:0000256" key="2">
    <source>
        <dbReference type="SAM" id="MobiDB-lite"/>
    </source>
</evidence>
<dbReference type="Proteomes" id="UP001190926">
    <property type="component" value="Unassembled WGS sequence"/>
</dbReference>